<gene>
    <name evidence="6" type="ORF">MGAL_10B006073</name>
</gene>
<dbReference type="GO" id="GO:0048598">
    <property type="term" value="P:embryonic morphogenesis"/>
    <property type="evidence" value="ECO:0007669"/>
    <property type="project" value="InterPro"/>
</dbReference>
<dbReference type="OrthoDB" id="10071059at2759"/>
<dbReference type="AlphaFoldDB" id="A0A8B6GQB6"/>
<keyword evidence="4" id="KW-0539">Nucleus</keyword>
<proteinExistence type="inferred from homology"/>
<accession>A0A8B6GQB6</accession>
<evidence type="ECO:0000256" key="4">
    <source>
        <dbReference type="ARBA" id="ARBA00023242"/>
    </source>
</evidence>
<feature type="compositionally biased region" description="Basic and acidic residues" evidence="5">
    <location>
        <begin position="206"/>
        <end position="217"/>
    </location>
</feature>
<dbReference type="PANTHER" id="PTHR28359:SF1">
    <property type="entry name" value="ASHWIN"/>
    <property type="match status" value="1"/>
</dbReference>
<evidence type="ECO:0000313" key="6">
    <source>
        <dbReference type="EMBL" id="VDI67449.1"/>
    </source>
</evidence>
<organism evidence="6 7">
    <name type="scientific">Mytilus galloprovincialis</name>
    <name type="common">Mediterranean mussel</name>
    <dbReference type="NCBI Taxonomy" id="29158"/>
    <lineage>
        <taxon>Eukaryota</taxon>
        <taxon>Metazoa</taxon>
        <taxon>Spiralia</taxon>
        <taxon>Lophotrochozoa</taxon>
        <taxon>Mollusca</taxon>
        <taxon>Bivalvia</taxon>
        <taxon>Autobranchia</taxon>
        <taxon>Pteriomorphia</taxon>
        <taxon>Mytilida</taxon>
        <taxon>Mytiloidea</taxon>
        <taxon>Mytilidae</taxon>
        <taxon>Mytilinae</taxon>
        <taxon>Mytilus</taxon>
    </lineage>
</organism>
<dbReference type="Pfam" id="PF15323">
    <property type="entry name" value="Ashwin"/>
    <property type="match status" value="1"/>
</dbReference>
<evidence type="ECO:0000313" key="7">
    <source>
        <dbReference type="Proteomes" id="UP000596742"/>
    </source>
</evidence>
<reference evidence="6" key="1">
    <citation type="submission" date="2018-11" db="EMBL/GenBank/DDBJ databases">
        <authorList>
            <person name="Alioto T."/>
            <person name="Alioto T."/>
        </authorList>
    </citation>
    <scope>NUCLEOTIDE SEQUENCE</scope>
</reference>
<dbReference type="GO" id="GO:0005634">
    <property type="term" value="C:nucleus"/>
    <property type="evidence" value="ECO:0007669"/>
    <property type="project" value="UniProtKB-SubCell"/>
</dbReference>
<comment type="subcellular location">
    <subcellularLocation>
        <location evidence="1">Nucleus</location>
    </subcellularLocation>
</comment>
<name>A0A8B6GQB6_MYTGA</name>
<feature type="compositionally biased region" description="Polar residues" evidence="5">
    <location>
        <begin position="239"/>
        <end position="256"/>
    </location>
</feature>
<sequence>MEESVEKEIEKNAVPNLLYPELMSVGDLISVLEQRYIQNEDLSSLCKEGLVELYYRYVLPLPQRKYRMNRRGREMTKKQVIMAKKRKIAINDDNEPPKKKSSVDSNSRLISSYNISSAASDRLKPPPSCIDFTKKKISLSSKNKTEQSLTAKLENANLNNDSKETKDTRTLRKKIIKITLDSSSTGNDKGVSPDMPKKIRLNSSTENDKSVSPDVPKKIKLNSSTFSEENQKSKKIKLNSPTSPNKAASFQSSVSLINKHLGGKTDLNQKEEQTTVNNKSENTKPTTSTEGSAKKNSKISRVSWP</sequence>
<dbReference type="EMBL" id="UYJE01008802">
    <property type="protein sequence ID" value="VDI67449.1"/>
    <property type="molecule type" value="Genomic_DNA"/>
</dbReference>
<dbReference type="PANTHER" id="PTHR28359">
    <property type="entry name" value="ASHWIN"/>
    <property type="match status" value="1"/>
</dbReference>
<dbReference type="GO" id="GO:0072669">
    <property type="term" value="C:tRNA-splicing ligase complex"/>
    <property type="evidence" value="ECO:0007669"/>
    <property type="project" value="InterPro"/>
</dbReference>
<evidence type="ECO:0000256" key="3">
    <source>
        <dbReference type="ARBA" id="ARBA00015134"/>
    </source>
</evidence>
<evidence type="ECO:0000256" key="5">
    <source>
        <dbReference type="SAM" id="MobiDB-lite"/>
    </source>
</evidence>
<evidence type="ECO:0000256" key="2">
    <source>
        <dbReference type="ARBA" id="ARBA00007855"/>
    </source>
</evidence>
<protein>
    <recommendedName>
        <fullName evidence="3">Ashwin</fullName>
    </recommendedName>
</protein>
<keyword evidence="7" id="KW-1185">Reference proteome</keyword>
<evidence type="ECO:0000256" key="1">
    <source>
        <dbReference type="ARBA" id="ARBA00004123"/>
    </source>
</evidence>
<feature type="compositionally biased region" description="Polar residues" evidence="5">
    <location>
        <begin position="274"/>
        <end position="291"/>
    </location>
</feature>
<comment type="caution">
    <text evidence="6">The sequence shown here is derived from an EMBL/GenBank/DDBJ whole genome shotgun (WGS) entry which is preliminary data.</text>
</comment>
<dbReference type="Proteomes" id="UP000596742">
    <property type="component" value="Unassembled WGS sequence"/>
</dbReference>
<dbReference type="InterPro" id="IPR024887">
    <property type="entry name" value="Ashwin"/>
</dbReference>
<feature type="region of interest" description="Disordered" evidence="5">
    <location>
        <begin position="182"/>
        <end position="305"/>
    </location>
</feature>
<comment type="similarity">
    <text evidence="2">Belongs to the ashwin family.</text>
</comment>